<protein>
    <submittedName>
        <fullName evidence="7">Peptidase S8 and S53 subtilisin kexin sedolisin</fullName>
    </submittedName>
</protein>
<dbReference type="InterPro" id="IPR017310">
    <property type="entry name" value="Pept_S8A_subtilisin_clostridia"/>
</dbReference>
<dbReference type="KEGG" id="ccb:Clocel_1544"/>
<dbReference type="CDD" id="cd07478">
    <property type="entry name" value="Peptidases_S8_CspA-like"/>
    <property type="match status" value="1"/>
</dbReference>
<dbReference type="PROSITE" id="PS51892">
    <property type="entry name" value="SUBTILASE"/>
    <property type="match status" value="1"/>
</dbReference>
<organism evidence="7 8">
    <name type="scientific">Clostridium cellulovorans (strain ATCC 35296 / DSM 3052 / OCM 3 / 743B)</name>
    <dbReference type="NCBI Taxonomy" id="573061"/>
    <lineage>
        <taxon>Bacteria</taxon>
        <taxon>Bacillati</taxon>
        <taxon>Bacillota</taxon>
        <taxon>Clostridia</taxon>
        <taxon>Eubacteriales</taxon>
        <taxon>Clostridiaceae</taxon>
        <taxon>Clostridium</taxon>
    </lineage>
</organism>
<dbReference type="AlphaFoldDB" id="D9SWT1"/>
<evidence type="ECO:0000259" key="6">
    <source>
        <dbReference type="Pfam" id="PF00082"/>
    </source>
</evidence>
<reference evidence="7 8" key="1">
    <citation type="submission" date="2010-08" db="EMBL/GenBank/DDBJ databases">
        <title>Complete sequence of Clostridium cellulovorans 743B.</title>
        <authorList>
            <consortium name="US DOE Joint Genome Institute"/>
            <person name="Lucas S."/>
            <person name="Copeland A."/>
            <person name="Lapidus A."/>
            <person name="Cheng J.-F."/>
            <person name="Bruce D."/>
            <person name="Goodwin L."/>
            <person name="Pitluck S."/>
            <person name="Chertkov O."/>
            <person name="Detter J.C."/>
            <person name="Han C."/>
            <person name="Tapia R."/>
            <person name="Land M."/>
            <person name="Hauser L."/>
            <person name="Chang Y.-J."/>
            <person name="Jeffries C."/>
            <person name="Kyrpides N."/>
            <person name="Ivanova N."/>
            <person name="Mikhailova N."/>
            <person name="Hemme C.L."/>
            <person name="Woyke T."/>
        </authorList>
    </citation>
    <scope>NUCLEOTIDE SEQUENCE [LARGE SCALE GENOMIC DNA]</scope>
    <source>
        <strain evidence="8">ATCC 35296 / DSM 3052 / OCM 3 / 743B</strain>
    </source>
</reference>
<dbReference type="HOGENOM" id="CLU_025670_0_0_9"/>
<dbReference type="EMBL" id="CP002160">
    <property type="protein sequence ID" value="ADL51292.1"/>
    <property type="molecule type" value="Genomic_DNA"/>
</dbReference>
<gene>
    <name evidence="7" type="ordered locus">Clocel_1544</name>
</gene>
<feature type="active site" description="Charge relay system" evidence="5">
    <location>
        <position position="109"/>
    </location>
</feature>
<evidence type="ECO:0000313" key="8">
    <source>
        <dbReference type="Proteomes" id="UP000002730"/>
    </source>
</evidence>
<dbReference type="InterPro" id="IPR015500">
    <property type="entry name" value="Peptidase_S8_subtilisin-rel"/>
</dbReference>
<dbReference type="GO" id="GO:0006508">
    <property type="term" value="P:proteolysis"/>
    <property type="evidence" value="ECO:0007669"/>
    <property type="project" value="UniProtKB-KW"/>
</dbReference>
<evidence type="ECO:0000256" key="2">
    <source>
        <dbReference type="ARBA" id="ARBA00022670"/>
    </source>
</evidence>
<evidence type="ECO:0000256" key="3">
    <source>
        <dbReference type="ARBA" id="ARBA00022801"/>
    </source>
</evidence>
<dbReference type="RefSeq" id="WP_010077501.1">
    <property type="nucleotide sequence ID" value="NC_014393.1"/>
</dbReference>
<dbReference type="Gene3D" id="3.40.50.200">
    <property type="entry name" value="Peptidase S8/S53 domain"/>
    <property type="match status" value="1"/>
</dbReference>
<dbReference type="PANTHER" id="PTHR43806:SF11">
    <property type="entry name" value="CEREVISIN-RELATED"/>
    <property type="match status" value="1"/>
</dbReference>
<name>D9SWT1_CLOC7</name>
<dbReference type="InterPro" id="IPR034045">
    <property type="entry name" value="Pep_S8_CspA-like"/>
</dbReference>
<feature type="active site" description="Charge relay system" evidence="5">
    <location>
        <position position="502"/>
    </location>
</feature>
<evidence type="ECO:0000256" key="1">
    <source>
        <dbReference type="ARBA" id="ARBA00011073"/>
    </source>
</evidence>
<keyword evidence="3 5" id="KW-0378">Hydrolase</keyword>
<dbReference type="OrthoDB" id="2744137at2"/>
<dbReference type="Gene3D" id="2.60.120.1290">
    <property type="match status" value="1"/>
</dbReference>
<dbReference type="InterPro" id="IPR023827">
    <property type="entry name" value="Peptidase_S8_Asp-AS"/>
</dbReference>
<dbReference type="PROSITE" id="PS00136">
    <property type="entry name" value="SUBTILASE_ASP"/>
    <property type="match status" value="1"/>
</dbReference>
<accession>D9SWT1</accession>
<keyword evidence="4 5" id="KW-0720">Serine protease</keyword>
<dbReference type="Proteomes" id="UP000002730">
    <property type="component" value="Chromosome"/>
</dbReference>
<dbReference type="PIRSF" id="PIRSF037894">
    <property type="entry name" value="Subtilisin_rel_CspABC"/>
    <property type="match status" value="1"/>
</dbReference>
<feature type="active site" description="Charge relay system" evidence="5">
    <location>
        <position position="180"/>
    </location>
</feature>
<dbReference type="STRING" id="573061.Clocel_1544"/>
<dbReference type="InterPro" id="IPR036852">
    <property type="entry name" value="Peptidase_S8/S53_dom_sf"/>
</dbReference>
<dbReference type="InterPro" id="IPR000209">
    <property type="entry name" value="Peptidase_S8/S53_dom"/>
</dbReference>
<evidence type="ECO:0000256" key="5">
    <source>
        <dbReference type="PROSITE-ProRule" id="PRU01240"/>
    </source>
</evidence>
<dbReference type="SUPFAM" id="SSF52743">
    <property type="entry name" value="Subtilisin-like"/>
    <property type="match status" value="1"/>
</dbReference>
<dbReference type="GO" id="GO:0004252">
    <property type="term" value="F:serine-type endopeptidase activity"/>
    <property type="evidence" value="ECO:0007669"/>
    <property type="project" value="UniProtKB-UniRule"/>
</dbReference>
<dbReference type="PANTHER" id="PTHR43806">
    <property type="entry name" value="PEPTIDASE S8"/>
    <property type="match status" value="1"/>
</dbReference>
<proteinExistence type="inferred from homology"/>
<keyword evidence="8" id="KW-1185">Reference proteome</keyword>
<dbReference type="eggNOG" id="COG1404">
    <property type="taxonomic scope" value="Bacteria"/>
</dbReference>
<feature type="domain" description="Peptidase S8/S53" evidence="6">
    <location>
        <begin position="100"/>
        <end position="310"/>
    </location>
</feature>
<dbReference type="PRINTS" id="PR00723">
    <property type="entry name" value="SUBTILISIN"/>
</dbReference>
<feature type="domain" description="Peptidase S8/S53" evidence="6">
    <location>
        <begin position="438"/>
        <end position="557"/>
    </location>
</feature>
<evidence type="ECO:0000256" key="4">
    <source>
        <dbReference type="ARBA" id="ARBA00022825"/>
    </source>
</evidence>
<dbReference type="InterPro" id="IPR050131">
    <property type="entry name" value="Peptidase_S8_subtilisin-like"/>
</dbReference>
<keyword evidence="2 5" id="KW-0645">Protease</keyword>
<sequence>MASFRDCNLYYDSKVGNYLIEYKGNFDEQIKKLDYACGQIVTEIIAIVAVAEKDIRRLLRDVPSIRYIDFRNMYVLQDISPSFVNTINVIKNNPYINLTGKGVLIGLLDTGIDYLNEEFIREDGTSRIISIWDQSIRSDKNEELYMGTLYSNEQINAAINASKNKQDPYLVVPSKDERGHGTSLAGIIGARGYSSDFQGIAHDSDFVVVKLFESTNFKETLKENGVKDTPVYNASEIVSAVDHLRKTSLILRRPMVICLSIGSTEGSHSGGSLISRYIASIGSVRGICIVAGGGNEGASQGHASGFIKGVGDMQVVELKIPTEMKRFSFYIWVRKPNRISINVISPTGETSQLVESKKDKVQVFNFLFVRTVMTVKYHTPEYFTGNENIEVIFNNIKPGIWTFQLIGVYVTSGRFDIWLPPKDTLPEDTIFLSADPFNTLTTPSMANNVVTAAYVGEDGSFISSSGRGFDLSSNVNPNIAAVGENLLTTKPLGGITTMSGASAAVGVIAGACALLLEWGVVNGNDPTMYSKKIISYLMYGAKRNELYKYPSREVGYGELDLLGTFNVISRGYRTDKIKAEFQIVSDKKEEFLPQEDKFIKYTIGSVFVRIPRDKLKNINYLAVKST</sequence>
<dbReference type="Pfam" id="PF00082">
    <property type="entry name" value="Peptidase_S8"/>
    <property type="match status" value="2"/>
</dbReference>
<evidence type="ECO:0000313" key="7">
    <source>
        <dbReference type="EMBL" id="ADL51292.1"/>
    </source>
</evidence>
<comment type="similarity">
    <text evidence="1 5">Belongs to the peptidase S8 family.</text>
</comment>